<dbReference type="EMBL" id="JNBY01000073">
    <property type="protein sequence ID" value="KDN86062.1"/>
    <property type="molecule type" value="Genomic_DNA"/>
</dbReference>
<dbReference type="RefSeq" id="WP_035861039.1">
    <property type="nucleotide sequence ID" value="NZ_KK853997.1"/>
</dbReference>
<sequence>MIEDRALWRPWAWYCPLLALAGWACTVPAAEALLLDLNAALRCHDSTGVPAYALLLAATGLALDLAAVLWSIRQLAAVVRRRAPLCRRGLALAALLAVTVLGCWYQWPVVQLAHEFLGPQQHCTG</sequence>
<feature type="transmembrane region" description="Helical" evidence="1">
    <location>
        <begin position="90"/>
        <end position="107"/>
    </location>
</feature>
<organism evidence="2 3">
    <name type="scientific">Kitasatospora cheerisanensis KCTC 2395</name>
    <dbReference type="NCBI Taxonomy" id="1348663"/>
    <lineage>
        <taxon>Bacteria</taxon>
        <taxon>Bacillati</taxon>
        <taxon>Actinomycetota</taxon>
        <taxon>Actinomycetes</taxon>
        <taxon>Kitasatosporales</taxon>
        <taxon>Streptomycetaceae</taxon>
        <taxon>Kitasatospora</taxon>
    </lineage>
</organism>
<gene>
    <name evidence="2" type="ORF">KCH_18790</name>
</gene>
<protein>
    <submittedName>
        <fullName evidence="2">Uncharacterized protein</fullName>
    </submittedName>
</protein>
<dbReference type="AlphaFoldDB" id="A0A066YXU5"/>
<dbReference type="HOGENOM" id="CLU_1989655_0_0_11"/>
<keyword evidence="1" id="KW-0812">Transmembrane</keyword>
<evidence type="ECO:0000313" key="2">
    <source>
        <dbReference type="EMBL" id="KDN86062.1"/>
    </source>
</evidence>
<proteinExistence type="predicted"/>
<feature type="transmembrane region" description="Helical" evidence="1">
    <location>
        <begin position="50"/>
        <end position="70"/>
    </location>
</feature>
<keyword evidence="1" id="KW-0472">Membrane</keyword>
<evidence type="ECO:0000313" key="3">
    <source>
        <dbReference type="Proteomes" id="UP000027178"/>
    </source>
</evidence>
<accession>A0A066YXU5</accession>
<keyword evidence="3" id="KW-1185">Reference proteome</keyword>
<evidence type="ECO:0000256" key="1">
    <source>
        <dbReference type="SAM" id="Phobius"/>
    </source>
</evidence>
<reference evidence="2 3" key="1">
    <citation type="submission" date="2014-05" db="EMBL/GenBank/DDBJ databases">
        <title>Draft Genome Sequence of Kitasatospora cheerisanensis KCTC 2395.</title>
        <authorList>
            <person name="Nam D.H."/>
        </authorList>
    </citation>
    <scope>NUCLEOTIDE SEQUENCE [LARGE SCALE GENOMIC DNA]</scope>
    <source>
        <strain evidence="2 3">KCTC 2395</strain>
    </source>
</reference>
<dbReference type="PATRIC" id="fig|1348663.4.peg.1810"/>
<feature type="transmembrane region" description="Helical" evidence="1">
    <location>
        <begin position="12"/>
        <end position="30"/>
    </location>
</feature>
<dbReference type="Proteomes" id="UP000027178">
    <property type="component" value="Unassembled WGS sequence"/>
</dbReference>
<comment type="caution">
    <text evidence="2">The sequence shown here is derived from an EMBL/GenBank/DDBJ whole genome shotgun (WGS) entry which is preliminary data.</text>
</comment>
<keyword evidence="1" id="KW-1133">Transmembrane helix</keyword>
<name>A0A066YXU5_9ACTN</name>